<dbReference type="Proteomes" id="UP000054251">
    <property type="component" value="Unassembled WGS sequence"/>
</dbReference>
<dbReference type="AlphaFoldDB" id="A0A0V1PTS3"/>
<name>A0A0V1PTS3_9ASCO</name>
<organism evidence="1 2">
    <name type="scientific">Debaryomyces fabryi</name>
    <dbReference type="NCBI Taxonomy" id="58627"/>
    <lineage>
        <taxon>Eukaryota</taxon>
        <taxon>Fungi</taxon>
        <taxon>Dikarya</taxon>
        <taxon>Ascomycota</taxon>
        <taxon>Saccharomycotina</taxon>
        <taxon>Pichiomycetes</taxon>
        <taxon>Debaryomycetaceae</taxon>
        <taxon>Debaryomyces</taxon>
    </lineage>
</organism>
<gene>
    <name evidence="1" type="ORF">AC631_04622</name>
</gene>
<evidence type="ECO:0000313" key="1">
    <source>
        <dbReference type="EMBL" id="KRZ99626.1"/>
    </source>
</evidence>
<dbReference type="GeneID" id="26841631"/>
<dbReference type="Gene3D" id="3.30.230.90">
    <property type="match status" value="1"/>
</dbReference>
<keyword evidence="2" id="KW-1185">Reference proteome</keyword>
<dbReference type="Pfam" id="PF10448">
    <property type="entry name" value="POC3_POC4"/>
    <property type="match status" value="1"/>
</dbReference>
<dbReference type="OrthoDB" id="3980246at2759"/>
<evidence type="ECO:0008006" key="3">
    <source>
        <dbReference type="Google" id="ProtNLM"/>
    </source>
</evidence>
<reference evidence="1 2" key="1">
    <citation type="submission" date="2015-11" db="EMBL/GenBank/DDBJ databases">
        <title>The genome of Debaryomyces fabryi.</title>
        <authorList>
            <person name="Tafer H."/>
            <person name="Lopandic K."/>
        </authorList>
    </citation>
    <scope>NUCLEOTIDE SEQUENCE [LARGE SCALE GENOMIC DNA]</scope>
    <source>
        <strain evidence="1 2">CBS 789</strain>
    </source>
</reference>
<sequence>MESTPEFSKSITAKYPGDDETEFIFHKIELNDKIILNVQINGVMDTTFDIPVSSKSSINAYSNISNSEDGGLEPVILIGDHNNLKIQVVASQIGKLVLVSSEPKNLILSIGSRWFGKGNETDENDFNKLMFVLDNVKQLLK</sequence>
<dbReference type="InterPro" id="IPR018854">
    <property type="entry name" value="Psome_chaperone_3/4"/>
</dbReference>
<evidence type="ECO:0000313" key="2">
    <source>
        <dbReference type="Proteomes" id="UP000054251"/>
    </source>
</evidence>
<accession>A0A0V1PTS3</accession>
<protein>
    <recommendedName>
        <fullName evidence="3">Proteasome chaperone 3</fullName>
    </recommendedName>
</protein>
<dbReference type="InterPro" id="IPR053720">
    <property type="entry name" value="Psm_Assembly_Chaperone"/>
</dbReference>
<proteinExistence type="predicted"/>
<comment type="caution">
    <text evidence="1">The sequence shown here is derived from an EMBL/GenBank/DDBJ whole genome shotgun (WGS) entry which is preliminary data.</text>
</comment>
<dbReference type="EMBL" id="LMYN01000130">
    <property type="protein sequence ID" value="KRZ99626.1"/>
    <property type="molecule type" value="Genomic_DNA"/>
</dbReference>
<dbReference type="RefSeq" id="XP_015465729.1">
    <property type="nucleotide sequence ID" value="XM_015613451.1"/>
</dbReference>